<protein>
    <recommendedName>
        <fullName evidence="3">(2Fe-2S) ferredoxin domain-containing protein</fullName>
    </recommendedName>
</protein>
<reference evidence="1" key="1">
    <citation type="journal article" date="2014" name="Int. J. Syst. Evol. Microbiol.">
        <title>Complete genome sequence of Corynebacterium casei LMG S-19264T (=DSM 44701T), isolated from a smear-ripened cheese.</title>
        <authorList>
            <consortium name="US DOE Joint Genome Institute (JGI-PGF)"/>
            <person name="Walter F."/>
            <person name="Albersmeier A."/>
            <person name="Kalinowski J."/>
            <person name="Ruckert C."/>
        </authorList>
    </citation>
    <scope>NUCLEOTIDE SEQUENCE</scope>
    <source>
        <strain evidence="1">CGMCC 1.15360</strain>
    </source>
</reference>
<sequence length="103" mass="11424">MKTEIRSNWSHAILVCKKCSRKLAKRGDGFGDSQKPLAKALKKELGAKKGRKAKLGIIEVPCLDICPKKGVVLVDSRTPGQWRIVMPDADIGELARQLREVDE</sequence>
<keyword evidence="2" id="KW-1185">Reference proteome</keyword>
<name>A0A917DNV0_9SPHN</name>
<accession>A0A917DNV0</accession>
<dbReference type="Gene3D" id="3.40.30.10">
    <property type="entry name" value="Glutaredoxin"/>
    <property type="match status" value="1"/>
</dbReference>
<dbReference type="RefSeq" id="WP_066772569.1">
    <property type="nucleotide sequence ID" value="NZ_BMIP01000001.1"/>
</dbReference>
<evidence type="ECO:0000313" key="1">
    <source>
        <dbReference type="EMBL" id="GGD56727.1"/>
    </source>
</evidence>
<evidence type="ECO:0008006" key="3">
    <source>
        <dbReference type="Google" id="ProtNLM"/>
    </source>
</evidence>
<proteinExistence type="predicted"/>
<dbReference type="EMBL" id="BMIP01000001">
    <property type="protein sequence ID" value="GGD56727.1"/>
    <property type="molecule type" value="Genomic_DNA"/>
</dbReference>
<dbReference type="Proteomes" id="UP000612349">
    <property type="component" value="Unassembled WGS sequence"/>
</dbReference>
<reference evidence="1" key="2">
    <citation type="submission" date="2020-09" db="EMBL/GenBank/DDBJ databases">
        <authorList>
            <person name="Sun Q."/>
            <person name="Zhou Y."/>
        </authorList>
    </citation>
    <scope>NUCLEOTIDE SEQUENCE</scope>
    <source>
        <strain evidence="1">CGMCC 1.15360</strain>
    </source>
</reference>
<organism evidence="1 2">
    <name type="scientific">Croceicoccus mobilis</name>
    <dbReference type="NCBI Taxonomy" id="1703339"/>
    <lineage>
        <taxon>Bacteria</taxon>
        <taxon>Pseudomonadati</taxon>
        <taxon>Pseudomonadota</taxon>
        <taxon>Alphaproteobacteria</taxon>
        <taxon>Sphingomonadales</taxon>
        <taxon>Erythrobacteraceae</taxon>
        <taxon>Croceicoccus</taxon>
    </lineage>
</organism>
<dbReference type="OrthoDB" id="7412671at2"/>
<dbReference type="SUPFAM" id="SSF52833">
    <property type="entry name" value="Thioredoxin-like"/>
    <property type="match status" value="1"/>
</dbReference>
<dbReference type="InterPro" id="IPR036249">
    <property type="entry name" value="Thioredoxin-like_sf"/>
</dbReference>
<evidence type="ECO:0000313" key="2">
    <source>
        <dbReference type="Proteomes" id="UP000612349"/>
    </source>
</evidence>
<comment type="caution">
    <text evidence="1">The sequence shown here is derived from an EMBL/GenBank/DDBJ whole genome shotgun (WGS) entry which is preliminary data.</text>
</comment>
<dbReference type="AlphaFoldDB" id="A0A917DNV0"/>
<gene>
    <name evidence="1" type="ORF">GCM10010990_02400</name>
</gene>